<dbReference type="PANTHER" id="PTHR30474">
    <property type="entry name" value="CELL CYCLE PROTEIN"/>
    <property type="match status" value="1"/>
</dbReference>
<feature type="transmembrane region" description="Helical" evidence="6">
    <location>
        <begin position="135"/>
        <end position="153"/>
    </location>
</feature>
<dbReference type="PANTHER" id="PTHR30474:SF1">
    <property type="entry name" value="PEPTIDOGLYCAN GLYCOSYLTRANSFERASE MRDB"/>
    <property type="match status" value="1"/>
</dbReference>
<keyword evidence="4 6" id="KW-1133">Transmembrane helix</keyword>
<accession>A0ABT4E115</accession>
<evidence type="ECO:0000313" key="8">
    <source>
        <dbReference type="Proteomes" id="UP001207626"/>
    </source>
</evidence>
<feature type="transmembrane region" description="Helical" evidence="6">
    <location>
        <begin position="277"/>
        <end position="298"/>
    </location>
</feature>
<feature type="transmembrane region" description="Helical" evidence="6">
    <location>
        <begin position="73"/>
        <end position="90"/>
    </location>
</feature>
<gene>
    <name evidence="7" type="ORF">M5X09_27265</name>
</gene>
<comment type="caution">
    <text evidence="7">The sequence shown here is derived from an EMBL/GenBank/DDBJ whole genome shotgun (WGS) entry which is preliminary data.</text>
</comment>
<reference evidence="7 8" key="1">
    <citation type="submission" date="2022-05" db="EMBL/GenBank/DDBJ databases">
        <title>Genome Sequencing of Bee-Associated Microbes.</title>
        <authorList>
            <person name="Dunlap C."/>
        </authorList>
    </citation>
    <scope>NUCLEOTIDE SEQUENCE [LARGE SCALE GENOMIC DNA]</scope>
    <source>
        <strain evidence="7 8">NRRL NRS-1438</strain>
    </source>
</reference>
<dbReference type="Pfam" id="PF01098">
    <property type="entry name" value="FTSW_RODA_SPOVE"/>
    <property type="match status" value="1"/>
</dbReference>
<evidence type="ECO:0000256" key="4">
    <source>
        <dbReference type="ARBA" id="ARBA00022989"/>
    </source>
</evidence>
<evidence type="ECO:0000256" key="1">
    <source>
        <dbReference type="ARBA" id="ARBA00004141"/>
    </source>
</evidence>
<evidence type="ECO:0000256" key="6">
    <source>
        <dbReference type="SAM" id="Phobius"/>
    </source>
</evidence>
<dbReference type="RefSeq" id="WP_268601887.1">
    <property type="nucleotide sequence ID" value="NZ_JAMDLV010000079.1"/>
</dbReference>
<evidence type="ECO:0000313" key="7">
    <source>
        <dbReference type="EMBL" id="MCY9523302.1"/>
    </source>
</evidence>
<evidence type="ECO:0000256" key="5">
    <source>
        <dbReference type="ARBA" id="ARBA00023136"/>
    </source>
</evidence>
<keyword evidence="3" id="KW-0133">Cell shape</keyword>
<proteinExistence type="predicted"/>
<keyword evidence="5 6" id="KW-0472">Membrane</keyword>
<evidence type="ECO:0000256" key="3">
    <source>
        <dbReference type="ARBA" id="ARBA00022960"/>
    </source>
</evidence>
<organism evidence="7 8">
    <name type="scientific">Paenibacillus apiarius</name>
    <dbReference type="NCBI Taxonomy" id="46240"/>
    <lineage>
        <taxon>Bacteria</taxon>
        <taxon>Bacillati</taxon>
        <taxon>Bacillota</taxon>
        <taxon>Bacilli</taxon>
        <taxon>Bacillales</taxon>
        <taxon>Paenibacillaceae</taxon>
        <taxon>Paenibacillus</taxon>
    </lineage>
</organism>
<feature type="transmembrane region" description="Helical" evidence="6">
    <location>
        <begin position="343"/>
        <end position="366"/>
    </location>
</feature>
<feature type="transmembrane region" description="Helical" evidence="6">
    <location>
        <begin position="159"/>
        <end position="175"/>
    </location>
</feature>
<dbReference type="InterPro" id="IPR001182">
    <property type="entry name" value="FtsW/RodA"/>
</dbReference>
<dbReference type="PROSITE" id="PS00428">
    <property type="entry name" value="FTSW_RODA_SPOVE"/>
    <property type="match status" value="1"/>
</dbReference>
<name>A0ABT4E115_9BACL</name>
<feature type="transmembrane region" description="Helical" evidence="6">
    <location>
        <begin position="47"/>
        <end position="66"/>
    </location>
</feature>
<dbReference type="InterPro" id="IPR018365">
    <property type="entry name" value="Cell_cycle_FtsW-rel_CS"/>
</dbReference>
<feature type="transmembrane region" description="Helical" evidence="6">
    <location>
        <begin position="310"/>
        <end position="331"/>
    </location>
</feature>
<dbReference type="Proteomes" id="UP001207626">
    <property type="component" value="Unassembled WGS sequence"/>
</dbReference>
<comment type="subcellular location">
    <subcellularLocation>
        <location evidence="1">Membrane</location>
        <topology evidence="1">Multi-pass membrane protein</topology>
    </subcellularLocation>
</comment>
<feature type="transmembrane region" description="Helical" evidence="6">
    <location>
        <begin position="182"/>
        <end position="202"/>
    </location>
</feature>
<keyword evidence="2 6" id="KW-0812">Transmembrane</keyword>
<evidence type="ECO:0000256" key="2">
    <source>
        <dbReference type="ARBA" id="ARBA00022692"/>
    </source>
</evidence>
<sequence length="375" mass="41293">MIFFGKLKKLDKLTLFIMACLIAIGTVAIHGATSGTNLDGLHINNMVLFVVFCIPMLLVAVLDYTILFGKMSYILYGIGIALLVLVMFTGENINGAVRWLSIGSFQLQPSEMMKLATVVLAAHLLHKRAGEQLRLVRDILPICIVFLIPIIIIMKQPDLGTALVFVGVMLSMLWMGNIRAVYMVLCFSVIALAVGIICWMYFADHDLLSKLVKPHQLSRIQTFLDPTSDPDKSWHVKNAMSAIGSGGLSGDNGFFLRRGFIPYAYSDSIYVVIGEKYGFLGSSVLLLLYFLLVYRLVLIVKDSRELAGSYLVLGLLGMLVFQIFVNIGMHIGLVPLTGISLPFISYGGSSLLTNMISIGLVLSVHIHKDEIVLEI</sequence>
<keyword evidence="8" id="KW-1185">Reference proteome</keyword>
<dbReference type="EMBL" id="JAMDLW010000063">
    <property type="protein sequence ID" value="MCY9523302.1"/>
    <property type="molecule type" value="Genomic_DNA"/>
</dbReference>
<protein>
    <submittedName>
        <fullName evidence="7">FtsW/RodA/SpoVE family cell cycle protein</fullName>
    </submittedName>
</protein>